<evidence type="ECO:0000313" key="4">
    <source>
        <dbReference type="EMBL" id="KHN87147.1"/>
    </source>
</evidence>
<dbReference type="InterPro" id="IPR029023">
    <property type="entry name" value="Tensin_phosphatase"/>
</dbReference>
<feature type="compositionally biased region" description="Basic and acidic residues" evidence="1">
    <location>
        <begin position="512"/>
        <end position="529"/>
    </location>
</feature>
<dbReference type="PANTHER" id="PTHR45734">
    <property type="entry name" value="TENSIN"/>
    <property type="match status" value="1"/>
</dbReference>
<name>A0A0B2W0J1_TOXCA</name>
<protein>
    <submittedName>
        <fullName evidence="4">Protein phosphatase</fullName>
    </submittedName>
</protein>
<dbReference type="InterPro" id="IPR014020">
    <property type="entry name" value="Tensin_C2-dom"/>
</dbReference>
<gene>
    <name evidence="4" type="primary">tag-83</name>
    <name evidence="4" type="ORF">Tcan_12915</name>
</gene>
<dbReference type="PANTHER" id="PTHR45734:SF10">
    <property type="entry name" value="BLISTERY, ISOFORM A"/>
    <property type="match status" value="1"/>
</dbReference>
<dbReference type="GO" id="GO:0005925">
    <property type="term" value="C:focal adhesion"/>
    <property type="evidence" value="ECO:0007669"/>
    <property type="project" value="TreeGrafter"/>
</dbReference>
<dbReference type="Pfam" id="PF10409">
    <property type="entry name" value="PTEN_C2"/>
    <property type="match status" value="1"/>
</dbReference>
<dbReference type="EMBL" id="JPKZ01000478">
    <property type="protein sequence ID" value="KHN87147.1"/>
    <property type="molecule type" value="Genomic_DNA"/>
</dbReference>
<feature type="compositionally biased region" description="Basic and acidic residues" evidence="1">
    <location>
        <begin position="469"/>
        <end position="478"/>
    </location>
</feature>
<dbReference type="InterPro" id="IPR029021">
    <property type="entry name" value="Prot-tyrosine_phosphatase-like"/>
</dbReference>
<reference evidence="4 5" key="1">
    <citation type="submission" date="2014-11" db="EMBL/GenBank/DDBJ databases">
        <title>Genetic blueprint of the zoonotic pathogen Toxocara canis.</title>
        <authorList>
            <person name="Zhu X.-Q."/>
            <person name="Korhonen P.K."/>
            <person name="Cai H."/>
            <person name="Young N.D."/>
            <person name="Nejsum P."/>
            <person name="von Samson-Himmelstjerna G."/>
            <person name="Boag P.R."/>
            <person name="Tan P."/>
            <person name="Li Q."/>
            <person name="Min J."/>
            <person name="Yang Y."/>
            <person name="Wang X."/>
            <person name="Fang X."/>
            <person name="Hall R.S."/>
            <person name="Hofmann A."/>
            <person name="Sternberg P.W."/>
            <person name="Jex A.R."/>
            <person name="Gasser R.B."/>
        </authorList>
    </citation>
    <scope>NUCLEOTIDE SEQUENCE [LARGE SCALE GENOMIC DNA]</scope>
    <source>
        <strain evidence="4">PN_DK_2014</strain>
    </source>
</reference>
<dbReference type="Gene3D" id="3.90.190.10">
    <property type="entry name" value="Protein tyrosine phosphatase superfamily"/>
    <property type="match status" value="1"/>
</dbReference>
<dbReference type="AlphaFoldDB" id="A0A0B2W0J1"/>
<keyword evidence="5" id="KW-1185">Reference proteome</keyword>
<feature type="domain" description="C2 tensin-type" evidence="3">
    <location>
        <begin position="302"/>
        <end position="423"/>
    </location>
</feature>
<dbReference type="Gene3D" id="2.60.40.1110">
    <property type="match status" value="1"/>
</dbReference>
<sequence length="604" mass="68021">MGTLKRVKFEMPPDDEEPKVHMRSREGRLSPCSHRGSATLLSFLRRTDTYAPCSDRGAVARPRVPYRSNSMYIGTASISWPRDYSTIIPQRITGVFVADVGKKKKNRTLAGGSQQLGLIHSTGTTVPTRNAQFNMQLTYVTDRIIAALFPSDGTDAQYRTGLKDATVLLRRNHPERYKVFNVSKKRSDLGRLHPVVELGWPQELAPPLDRLCSICKMFENWLAANKDNVIVVHCKGGRSRAAIVVAAYMHYIMICSSEESVADRFAMQRFSERFLGADAQPSHKRYVNYFASLLSGRTKINPSTIYLHQIALCNFSPRNVLFKIYERMQPVHTTHLTQIRERTVFDFDDLPVRGDILVKCFQRTATSERSPFFRCQFNTCTFDLSKRDGRVFTLQFHKDELDVIFNEGSVENGAVIEFIFLIDAPYSTTTTNTRRSIGDCSRADSYENFEKEEEEDRSESFVGGGVSADHAEIHRPADSTDSGIGSDSANTAKDKGGMPPVPPPKPRLSVDAGRRDQEAEETRRNEHAAVTRSHSALPATVRPSPTPRSASPMDGRSTPCIEPDLVAKDRLTFPATVPPFPTIFFLNEVKQLYVLFRRPVLIWN</sequence>
<proteinExistence type="predicted"/>
<organism evidence="4 5">
    <name type="scientific">Toxocara canis</name>
    <name type="common">Canine roundworm</name>
    <dbReference type="NCBI Taxonomy" id="6265"/>
    <lineage>
        <taxon>Eukaryota</taxon>
        <taxon>Metazoa</taxon>
        <taxon>Ecdysozoa</taxon>
        <taxon>Nematoda</taxon>
        <taxon>Chromadorea</taxon>
        <taxon>Rhabditida</taxon>
        <taxon>Spirurina</taxon>
        <taxon>Ascaridomorpha</taxon>
        <taxon>Ascaridoidea</taxon>
        <taxon>Toxocaridae</taxon>
        <taxon>Toxocara</taxon>
    </lineage>
</organism>
<dbReference type="SUPFAM" id="SSF49562">
    <property type="entry name" value="C2 domain (Calcium/lipid-binding domain, CaLB)"/>
    <property type="match status" value="1"/>
</dbReference>
<evidence type="ECO:0000259" key="3">
    <source>
        <dbReference type="PROSITE" id="PS51182"/>
    </source>
</evidence>
<accession>A0A0B2W0J1</accession>
<dbReference type="OrthoDB" id="6273691at2759"/>
<feature type="domain" description="Phosphatase tensin-type" evidence="2">
    <location>
        <begin position="126"/>
        <end position="297"/>
    </location>
</feature>
<evidence type="ECO:0000259" key="2">
    <source>
        <dbReference type="PROSITE" id="PS51181"/>
    </source>
</evidence>
<evidence type="ECO:0000313" key="5">
    <source>
        <dbReference type="Proteomes" id="UP000031036"/>
    </source>
</evidence>
<comment type="caution">
    <text evidence="4">The sequence shown here is derived from an EMBL/GenBank/DDBJ whole genome shotgun (WGS) entry which is preliminary data.</text>
</comment>
<dbReference type="InterPro" id="IPR051484">
    <property type="entry name" value="Tensin_PTEN_phosphatase"/>
</dbReference>
<feature type="region of interest" description="Disordered" evidence="1">
    <location>
        <begin position="447"/>
        <end position="558"/>
    </location>
</feature>
<dbReference type="STRING" id="6265.A0A0B2W0J1"/>
<dbReference type="PROSITE" id="PS51182">
    <property type="entry name" value="C2_TENSIN"/>
    <property type="match status" value="1"/>
</dbReference>
<feature type="compositionally biased region" description="Polar residues" evidence="1">
    <location>
        <begin position="479"/>
        <end position="491"/>
    </location>
</feature>
<dbReference type="Proteomes" id="UP000031036">
    <property type="component" value="Unassembled WGS sequence"/>
</dbReference>
<dbReference type="SUPFAM" id="SSF52799">
    <property type="entry name" value="(Phosphotyrosine protein) phosphatases II"/>
    <property type="match status" value="1"/>
</dbReference>
<dbReference type="InterPro" id="IPR035892">
    <property type="entry name" value="C2_domain_sf"/>
</dbReference>
<dbReference type="PROSITE" id="PS51181">
    <property type="entry name" value="PPASE_TENSIN"/>
    <property type="match status" value="1"/>
</dbReference>
<dbReference type="SMART" id="SM01326">
    <property type="entry name" value="PTEN_C2"/>
    <property type="match status" value="1"/>
</dbReference>
<evidence type="ECO:0000256" key="1">
    <source>
        <dbReference type="SAM" id="MobiDB-lite"/>
    </source>
</evidence>